<feature type="region of interest" description="Disordered" evidence="1">
    <location>
        <begin position="91"/>
        <end position="124"/>
    </location>
</feature>
<gene>
    <name evidence="2" type="ORF">TCHU04912_LOCUS4284</name>
</gene>
<accession>A0A7S1SLU2</accession>
<protein>
    <submittedName>
        <fullName evidence="2">Uncharacterized protein</fullName>
    </submittedName>
</protein>
<proteinExistence type="predicted"/>
<name>A0A7S1SLU2_9CHLO</name>
<dbReference type="AlphaFoldDB" id="A0A7S1SLU2"/>
<evidence type="ECO:0000256" key="1">
    <source>
        <dbReference type="SAM" id="MobiDB-lite"/>
    </source>
</evidence>
<sequence length="145" mass="15751">MAIETERAKRVGEVTVQDGRVSKRVASFNHSKSAVSKRVKMSAGLDNASGPKTIHTESEVVPSAPLRSVHLLQLLNSPAGKGQTRRVIIDHTIAPPPPPFPLFKTEAQGKENAGSEAKRTVPPTRTWRPSRLVTAALFQHHVVVL</sequence>
<evidence type="ECO:0000313" key="2">
    <source>
        <dbReference type="EMBL" id="CAD9202051.1"/>
    </source>
</evidence>
<organism evidence="2">
    <name type="scientific">Tetraselmis chuii</name>
    <dbReference type="NCBI Taxonomy" id="63592"/>
    <lineage>
        <taxon>Eukaryota</taxon>
        <taxon>Viridiplantae</taxon>
        <taxon>Chlorophyta</taxon>
        <taxon>core chlorophytes</taxon>
        <taxon>Chlorodendrophyceae</taxon>
        <taxon>Chlorodendrales</taxon>
        <taxon>Chlorodendraceae</taxon>
        <taxon>Tetraselmis</taxon>
    </lineage>
</organism>
<dbReference type="EMBL" id="HBGG01008523">
    <property type="protein sequence ID" value="CAD9202051.1"/>
    <property type="molecule type" value="Transcribed_RNA"/>
</dbReference>
<reference evidence="2" key="1">
    <citation type="submission" date="2021-01" db="EMBL/GenBank/DDBJ databases">
        <authorList>
            <person name="Corre E."/>
            <person name="Pelletier E."/>
            <person name="Niang G."/>
            <person name="Scheremetjew M."/>
            <person name="Finn R."/>
            <person name="Kale V."/>
            <person name="Holt S."/>
            <person name="Cochrane G."/>
            <person name="Meng A."/>
            <person name="Brown T."/>
            <person name="Cohen L."/>
        </authorList>
    </citation>
    <scope>NUCLEOTIDE SEQUENCE</scope>
    <source>
        <strain evidence="2">PLY429</strain>
    </source>
</reference>